<dbReference type="EMBL" id="VDCV01000007">
    <property type="protein sequence ID" value="KAB5548419.1"/>
    <property type="molecule type" value="Genomic_DNA"/>
</dbReference>
<evidence type="ECO:0000256" key="1">
    <source>
        <dbReference type="SAM" id="MobiDB-lite"/>
    </source>
</evidence>
<dbReference type="AlphaFoldDB" id="A0A5N5M010"/>
<feature type="compositionally biased region" description="Low complexity" evidence="1">
    <location>
        <begin position="381"/>
        <end position="391"/>
    </location>
</feature>
<protein>
    <submittedName>
        <fullName evidence="2">Uncharacterized protein</fullName>
    </submittedName>
</protein>
<name>A0A5N5M010_9ROSI</name>
<dbReference type="PANTHER" id="PTHR36707:SF1">
    <property type="entry name" value="T20M3.17 PROTEIN"/>
    <property type="match status" value="1"/>
</dbReference>
<evidence type="ECO:0000313" key="3">
    <source>
        <dbReference type="Proteomes" id="UP000326939"/>
    </source>
</evidence>
<feature type="region of interest" description="Disordered" evidence="1">
    <location>
        <begin position="246"/>
        <end position="269"/>
    </location>
</feature>
<dbReference type="Proteomes" id="UP000326939">
    <property type="component" value="Chromosome 7"/>
</dbReference>
<feature type="compositionally biased region" description="Basic and acidic residues" evidence="1">
    <location>
        <begin position="395"/>
        <end position="406"/>
    </location>
</feature>
<sequence>MIENGGGACLYEKDGKGGSMYIVASGECQAKAQASGEGRTLKAAASSSSFDGVKRVNSLFSKMKKTRFDQSEPESPRKISGPDGTERKSTVSKIGKMGPVCKAGNKTAEVVIEFVEQEEIDLDEQIGKEICSNDHCMWLTSDSSSPTGFFDEYRLSSSLHVSVDEWMISWSSTLAKSDVHLDKASSISDKSRALNPDQEDESSERTGPDLEVFLQEDLKEETRFRLISEPCRRKTNFYVHLDKASSISDKSRTPNPEEDESSERTGPELEMFLQEDLEEEKRLSLISEPCRRKTDFSVSSSESPSSNFEHYCGNLTGFDDSAAFDSPSCSSRVSDLDRMSFSVTFLSLDGDDSTWTPDTELESDILKSSFPSPSCWRSLSSETFSSSSNVSTPGKFKEGDLRRDLSPENSSSEAEVLKDSNTDGPLFWPFDKKLDWDSEEDWKCFAMSPRKDMLKLSISPRRVSSESAEMKFHDSRVDSKVVCRRRLVFSSGSAAPNIPEKKQRRDDNRSAKQMNSMQSRLKKSVKDGKVSTPKVDSDDFASNKILPIEILLGLDEFDGHEGVDSEFNEAVFSLKMMD</sequence>
<organism evidence="2 3">
    <name type="scientific">Salix brachista</name>
    <dbReference type="NCBI Taxonomy" id="2182728"/>
    <lineage>
        <taxon>Eukaryota</taxon>
        <taxon>Viridiplantae</taxon>
        <taxon>Streptophyta</taxon>
        <taxon>Embryophyta</taxon>
        <taxon>Tracheophyta</taxon>
        <taxon>Spermatophyta</taxon>
        <taxon>Magnoliopsida</taxon>
        <taxon>eudicotyledons</taxon>
        <taxon>Gunneridae</taxon>
        <taxon>Pentapetalae</taxon>
        <taxon>rosids</taxon>
        <taxon>fabids</taxon>
        <taxon>Malpighiales</taxon>
        <taxon>Salicaceae</taxon>
        <taxon>Saliceae</taxon>
        <taxon>Salix</taxon>
    </lineage>
</organism>
<reference evidence="3" key="1">
    <citation type="journal article" date="2019" name="Gigascience">
        <title>De novo genome assembly of the endangered Acer yangbiense, a plant species with extremely small populations endemic to Yunnan Province, China.</title>
        <authorList>
            <person name="Yang J."/>
            <person name="Wariss H.M."/>
            <person name="Tao L."/>
            <person name="Zhang R."/>
            <person name="Yun Q."/>
            <person name="Hollingsworth P."/>
            <person name="Dao Z."/>
            <person name="Luo G."/>
            <person name="Guo H."/>
            <person name="Ma Y."/>
            <person name="Sun W."/>
        </authorList>
    </citation>
    <scope>NUCLEOTIDE SEQUENCE [LARGE SCALE GENOMIC DNA]</scope>
    <source>
        <strain evidence="3">cv. br00</strain>
    </source>
</reference>
<feature type="compositionally biased region" description="Basic and acidic residues" evidence="1">
    <location>
        <begin position="499"/>
        <end position="510"/>
    </location>
</feature>
<feature type="region of interest" description="Disordered" evidence="1">
    <location>
        <begin position="381"/>
        <end position="418"/>
    </location>
</feature>
<feature type="region of interest" description="Disordered" evidence="1">
    <location>
        <begin position="493"/>
        <end position="536"/>
    </location>
</feature>
<proteinExistence type="predicted"/>
<gene>
    <name evidence="2" type="ORF">DKX38_011825</name>
</gene>
<feature type="region of interest" description="Disordered" evidence="1">
    <location>
        <begin position="185"/>
        <end position="210"/>
    </location>
</feature>
<dbReference type="PANTHER" id="PTHR36707">
    <property type="entry name" value="T20M3.17 PROTEIN"/>
    <property type="match status" value="1"/>
</dbReference>
<feature type="compositionally biased region" description="Basic and acidic residues" evidence="1">
    <location>
        <begin position="66"/>
        <end position="77"/>
    </location>
</feature>
<evidence type="ECO:0000313" key="2">
    <source>
        <dbReference type="EMBL" id="KAB5548419.1"/>
    </source>
</evidence>
<keyword evidence="3" id="KW-1185">Reference proteome</keyword>
<comment type="caution">
    <text evidence="2">The sequence shown here is derived from an EMBL/GenBank/DDBJ whole genome shotgun (WGS) entry which is preliminary data.</text>
</comment>
<feature type="region of interest" description="Disordered" evidence="1">
    <location>
        <begin position="64"/>
        <end position="91"/>
    </location>
</feature>
<accession>A0A5N5M010</accession>